<name>A0A9W3AJY1_BIOGL</name>
<proteinExistence type="predicted"/>
<organism evidence="2 3">
    <name type="scientific">Biomphalaria glabrata</name>
    <name type="common">Bloodfluke planorb</name>
    <name type="synonym">Freshwater snail</name>
    <dbReference type="NCBI Taxonomy" id="6526"/>
    <lineage>
        <taxon>Eukaryota</taxon>
        <taxon>Metazoa</taxon>
        <taxon>Spiralia</taxon>
        <taxon>Lophotrochozoa</taxon>
        <taxon>Mollusca</taxon>
        <taxon>Gastropoda</taxon>
        <taxon>Heterobranchia</taxon>
        <taxon>Euthyneura</taxon>
        <taxon>Panpulmonata</taxon>
        <taxon>Hygrophila</taxon>
        <taxon>Lymnaeoidea</taxon>
        <taxon>Planorbidae</taxon>
        <taxon>Biomphalaria</taxon>
    </lineage>
</organism>
<feature type="compositionally biased region" description="Polar residues" evidence="1">
    <location>
        <begin position="42"/>
        <end position="51"/>
    </location>
</feature>
<dbReference type="AlphaFoldDB" id="A0A9W3AJY1"/>
<evidence type="ECO:0000256" key="1">
    <source>
        <dbReference type="SAM" id="MobiDB-lite"/>
    </source>
</evidence>
<accession>A0A9W3AJY1</accession>
<feature type="compositionally biased region" description="Polar residues" evidence="1">
    <location>
        <begin position="13"/>
        <end position="23"/>
    </location>
</feature>
<gene>
    <name evidence="3" type="primary">LOC129926580</name>
</gene>
<dbReference type="RefSeq" id="XP_055887440.1">
    <property type="nucleotide sequence ID" value="XM_056031465.1"/>
</dbReference>
<reference evidence="3" key="1">
    <citation type="submission" date="2025-08" db="UniProtKB">
        <authorList>
            <consortium name="RefSeq"/>
        </authorList>
    </citation>
    <scope>IDENTIFICATION</scope>
</reference>
<feature type="region of interest" description="Disordered" evidence="1">
    <location>
        <begin position="195"/>
        <end position="215"/>
    </location>
</feature>
<keyword evidence="2" id="KW-1185">Reference proteome</keyword>
<feature type="compositionally biased region" description="Basic and acidic residues" evidence="1">
    <location>
        <begin position="73"/>
        <end position="82"/>
    </location>
</feature>
<dbReference type="Proteomes" id="UP001165740">
    <property type="component" value="Chromosome 6"/>
</dbReference>
<protein>
    <submittedName>
        <fullName evidence="3">Uncharacterized protein LOC129926580</fullName>
    </submittedName>
</protein>
<sequence>MSVFNPPIRPNGQGRSAASNVYSQHRHNSPSSLHRFLDRNCVTPTRFSSQDARSDLRGPQSPHRGHNRSPCTPERHPYDYKEGGNQYVTDPIRNKNIADQYLDSYQETRSPNNMAVSLAARNNSLTYDVVQTDLYRESGLERNRHEGNAAMLEECSARCTPTFRGHHHDDQPHRFNQNNRGRQLARPRVLEGNLSASSADSYVSGGSCDSSPRRFRGRRRNYGGIRRWNNEGVYPLVKSPSDSDLASSVQYCNSFKQNQRFHQSRREGTGRYRCSSSGAQFPQTSFDIQILKSFESYRQLEDAVYQHFGRYKSIGMTVDQNSIVRREGRGFCSGFVHTDVQPIAEGIVQNLCSRMKDSLKVDVQYRLS</sequence>
<evidence type="ECO:0000313" key="2">
    <source>
        <dbReference type="Proteomes" id="UP001165740"/>
    </source>
</evidence>
<dbReference type="GeneID" id="129926580"/>
<evidence type="ECO:0000313" key="3">
    <source>
        <dbReference type="RefSeq" id="XP_055887440.1"/>
    </source>
</evidence>
<feature type="region of interest" description="Disordered" evidence="1">
    <location>
        <begin position="1"/>
        <end position="90"/>
    </location>
</feature>